<evidence type="ECO:0000256" key="4">
    <source>
        <dbReference type="SAM" id="Coils"/>
    </source>
</evidence>
<dbReference type="RefSeq" id="WP_145168980.1">
    <property type="nucleotide sequence ID" value="NZ_CP036525.1"/>
</dbReference>
<evidence type="ECO:0000256" key="2">
    <source>
        <dbReference type="ARBA" id="ARBA00023004"/>
    </source>
</evidence>
<evidence type="ECO:0000256" key="1">
    <source>
        <dbReference type="ARBA" id="ARBA00022723"/>
    </source>
</evidence>
<keyword evidence="3" id="KW-0349">Heme</keyword>
<dbReference type="GO" id="GO:0020037">
    <property type="term" value="F:heme binding"/>
    <property type="evidence" value="ECO:0007669"/>
    <property type="project" value="InterPro"/>
</dbReference>
<dbReference type="PANTHER" id="PTHR35889">
    <property type="entry name" value="CYCLOINULO-OLIGOSACCHARIDE FRUCTANOTRANSFERASE-RELATED"/>
    <property type="match status" value="1"/>
</dbReference>
<dbReference type="Pfam" id="PF07587">
    <property type="entry name" value="PSD1"/>
    <property type="match status" value="1"/>
</dbReference>
<dbReference type="Pfam" id="PF25275">
    <property type="entry name" value="Golvesin_C"/>
    <property type="match status" value="1"/>
</dbReference>
<dbReference type="GO" id="GO:0047492">
    <property type="term" value="F:xanthan lyase activity"/>
    <property type="evidence" value="ECO:0007669"/>
    <property type="project" value="UniProtKB-EC"/>
</dbReference>
<protein>
    <submittedName>
        <fullName evidence="6">Xanthan lyase</fullName>
        <ecNumber evidence="6">4.2.2.12</ecNumber>
    </submittedName>
</protein>
<keyword evidence="6" id="KW-0456">Lyase</keyword>
<evidence type="ECO:0000313" key="7">
    <source>
        <dbReference type="Proteomes" id="UP000318538"/>
    </source>
</evidence>
<dbReference type="InterPro" id="IPR022655">
    <property type="entry name" value="DUF1553"/>
</dbReference>
<keyword evidence="1 3" id="KW-0479">Metal-binding</keyword>
<feature type="domain" description="Cytochrome c" evidence="5">
    <location>
        <begin position="51"/>
        <end position="149"/>
    </location>
</feature>
<dbReference type="Proteomes" id="UP000318538">
    <property type="component" value="Chromosome"/>
</dbReference>
<dbReference type="EC" id="4.2.2.12" evidence="6"/>
<name>A0A517N7Y2_9BACT</name>
<dbReference type="KEGG" id="rlc:K227x_16350"/>
<dbReference type="EMBL" id="CP036525">
    <property type="protein sequence ID" value="QDT03253.1"/>
    <property type="molecule type" value="Genomic_DNA"/>
</dbReference>
<keyword evidence="7" id="KW-1185">Reference proteome</keyword>
<dbReference type="OrthoDB" id="127107at2"/>
<dbReference type="GO" id="GO:0009055">
    <property type="term" value="F:electron transfer activity"/>
    <property type="evidence" value="ECO:0007669"/>
    <property type="project" value="InterPro"/>
</dbReference>
<feature type="coiled-coil region" evidence="4">
    <location>
        <begin position="434"/>
        <end position="461"/>
    </location>
</feature>
<organism evidence="6 7">
    <name type="scientific">Rubripirellula lacrimiformis</name>
    <dbReference type="NCBI Taxonomy" id="1930273"/>
    <lineage>
        <taxon>Bacteria</taxon>
        <taxon>Pseudomonadati</taxon>
        <taxon>Planctomycetota</taxon>
        <taxon>Planctomycetia</taxon>
        <taxon>Pirellulales</taxon>
        <taxon>Pirellulaceae</taxon>
        <taxon>Rubripirellula</taxon>
    </lineage>
</organism>
<dbReference type="InterPro" id="IPR011444">
    <property type="entry name" value="DUF1549"/>
</dbReference>
<reference evidence="6 7" key="1">
    <citation type="submission" date="2019-02" db="EMBL/GenBank/DDBJ databases">
        <title>Deep-cultivation of Planctomycetes and their phenomic and genomic characterization uncovers novel biology.</title>
        <authorList>
            <person name="Wiegand S."/>
            <person name="Jogler M."/>
            <person name="Boedeker C."/>
            <person name="Pinto D."/>
            <person name="Vollmers J."/>
            <person name="Rivas-Marin E."/>
            <person name="Kohn T."/>
            <person name="Peeters S.H."/>
            <person name="Heuer A."/>
            <person name="Rast P."/>
            <person name="Oberbeckmann S."/>
            <person name="Bunk B."/>
            <person name="Jeske O."/>
            <person name="Meyerdierks A."/>
            <person name="Storesund J.E."/>
            <person name="Kallscheuer N."/>
            <person name="Luecker S."/>
            <person name="Lage O.M."/>
            <person name="Pohl T."/>
            <person name="Merkel B.J."/>
            <person name="Hornburger P."/>
            <person name="Mueller R.-W."/>
            <person name="Bruemmer F."/>
            <person name="Labrenz M."/>
            <person name="Spormann A.M."/>
            <person name="Op den Camp H."/>
            <person name="Overmann J."/>
            <person name="Amann R."/>
            <person name="Jetten M.S.M."/>
            <person name="Mascher T."/>
            <person name="Medema M.H."/>
            <person name="Devos D.P."/>
            <person name="Kaster A.-K."/>
            <person name="Ovreas L."/>
            <person name="Rohde M."/>
            <person name="Galperin M.Y."/>
            <person name="Jogler C."/>
        </authorList>
    </citation>
    <scope>NUCLEOTIDE SEQUENCE [LARGE SCALE GENOMIC DNA]</scope>
    <source>
        <strain evidence="6 7">K22_7</strain>
    </source>
</reference>
<dbReference type="InterPro" id="IPR011429">
    <property type="entry name" value="Cyt_c_Planctomycete-type"/>
</dbReference>
<dbReference type="PANTHER" id="PTHR35889:SF3">
    <property type="entry name" value="F-BOX DOMAIN-CONTAINING PROTEIN"/>
    <property type="match status" value="1"/>
</dbReference>
<dbReference type="InterPro" id="IPR009056">
    <property type="entry name" value="Cyt_c-like_dom"/>
</dbReference>
<accession>A0A517N7Y2</accession>
<dbReference type="Pfam" id="PF07635">
    <property type="entry name" value="PSCyt1"/>
    <property type="match status" value="1"/>
</dbReference>
<evidence type="ECO:0000259" key="5">
    <source>
        <dbReference type="PROSITE" id="PS51007"/>
    </source>
</evidence>
<evidence type="ECO:0000313" key="6">
    <source>
        <dbReference type="EMBL" id="QDT03253.1"/>
    </source>
</evidence>
<dbReference type="Pfam" id="PF07583">
    <property type="entry name" value="PSCyt2"/>
    <property type="match status" value="1"/>
</dbReference>
<keyword evidence="2 3" id="KW-0408">Iron</keyword>
<keyword evidence="4" id="KW-0175">Coiled coil</keyword>
<gene>
    <name evidence="6" type="primary">xly_2</name>
    <name evidence="6" type="ORF">K227x_16350</name>
</gene>
<dbReference type="GO" id="GO:0046872">
    <property type="term" value="F:metal ion binding"/>
    <property type="evidence" value="ECO:0007669"/>
    <property type="project" value="UniProtKB-KW"/>
</dbReference>
<dbReference type="PROSITE" id="PS51007">
    <property type="entry name" value="CYTC"/>
    <property type="match status" value="1"/>
</dbReference>
<evidence type="ECO:0000256" key="3">
    <source>
        <dbReference type="PROSITE-ProRule" id="PRU00433"/>
    </source>
</evidence>
<sequence>MSLFIRSTRSWSAASRLPNSSQPLWVAPAACLGLFLIVAGVFLISPESAQANDPPGSVEFFENRIRPVLVNHCYECHSAEADEIGGSLLLDSSDAMIIGGDSGPAIQPGDAAASTLVSAIRYESSEMPPAGRLSDEVIEDFEAWIKAGAKDPRKTKAAPVTMRSTIDLDEGRQFWAFRPVQSSLPPPHPFDGSRGAIDQFLYQSLSDVDVVPNGFADDATRLRRLAFDLTGLPPSLELQRRWLSNPSWANWTRIVDSMLASPAFAQHWARHWMDVARYADSNGSDFNATFHEAWRYRDYLIRSFATDRPIDEMIRQQVAGDLLPAMTDQQRYDNVVASTFLMLGTKMLSERDKPKLELDVVDDQIDTVGRAFLGLTLGCARCHDHKFDPVPMDDYYALAGIFKSTVTLKGESQEYVSTWNRVSLPTSAEHRDAIQEFQSSLQSIEAKIKSADAQWKQAQDRLSGNQAGVVIDDSQATKVGTWKASQYTQPFVGVGYVHDDNSMKGTAEIRFEARLPDDGVYEVRVSYTPSSSRAAKIPVTIETAHGSRTVRLDQRKVTIAPMWSSLGEFEFKSSSPAVVTISNEGTSGYVIADAVQFLDVDHAPKIDPNVVAAAESAKAHLDGLRAEMKVLQANRPLPIPQAMAPSDRPTAELTDSPVHIRGEVRNLGPVVPRGFLRVCSSGDAAMEEPQGSGRLELADWLTDPDHPLVARVFVNRVWMHLMGQGIVRTVDNFGQRGERPSHPELLDAMAVDFMRDGWQLKPLIRDIVHSAAYQRSSQYDADAVQRDPENRLWWRMHRRRLPAEAIRDAMVSAAGLLNHTPTVNLMAGHKVLVSNNNSNSTAGKIDGIQVPRRSVFLPIVRGYLPPEMTALDMADPDLLVGRRPTTNVPGQALVLINSPTVNEWARTAADNVCQQEASFEDRLHRVYQLCLQREPSAEDEQMARDFFAGHPDSASRWHAYIAAIFAATEFRFLD</sequence>
<proteinExistence type="predicted"/>
<dbReference type="AlphaFoldDB" id="A0A517N7Y2"/>
<dbReference type="InterPro" id="IPR033803">
    <property type="entry name" value="CBD-like_Golvesin-Xly"/>
</dbReference>